<protein>
    <recommendedName>
        <fullName evidence="6">Serine protease</fullName>
        <ecNumber evidence="6">3.4.21.-</ecNumber>
    </recommendedName>
</protein>
<keyword evidence="2 6" id="KW-0645">Protease</keyword>
<comment type="similarity">
    <text evidence="1 6">Belongs to the peptidase S1B family.</text>
</comment>
<dbReference type="InterPro" id="IPR009003">
    <property type="entry name" value="Peptidase_S1_PA"/>
</dbReference>
<dbReference type="EC" id="3.4.21.-" evidence="6"/>
<dbReference type="InterPro" id="IPR008256">
    <property type="entry name" value="Peptidase_S1B"/>
</dbReference>
<accession>A0ABZ1QS05</accession>
<evidence type="ECO:0000313" key="9">
    <source>
        <dbReference type="Proteomes" id="UP001432071"/>
    </source>
</evidence>
<feature type="compositionally biased region" description="Basic and acidic residues" evidence="7">
    <location>
        <begin position="23"/>
        <end position="61"/>
    </location>
</feature>
<dbReference type="PANTHER" id="PTHR15462">
    <property type="entry name" value="SERINE PROTEASE"/>
    <property type="match status" value="1"/>
</dbReference>
<evidence type="ECO:0000256" key="7">
    <source>
        <dbReference type="SAM" id="MobiDB-lite"/>
    </source>
</evidence>
<keyword evidence="4 6" id="KW-0378">Hydrolase</keyword>
<dbReference type="EMBL" id="CP108038">
    <property type="protein sequence ID" value="WUN84783.1"/>
    <property type="molecule type" value="Genomic_DNA"/>
</dbReference>
<dbReference type="GeneID" id="93759522"/>
<dbReference type="PANTHER" id="PTHR15462:SF8">
    <property type="entry name" value="SERINE PROTEASE"/>
    <property type="match status" value="1"/>
</dbReference>
<evidence type="ECO:0000256" key="5">
    <source>
        <dbReference type="ARBA" id="ARBA00022825"/>
    </source>
</evidence>
<keyword evidence="5 6" id="KW-0720">Serine protease</keyword>
<feature type="region of interest" description="Disordered" evidence="7">
    <location>
        <begin position="1"/>
        <end position="62"/>
    </location>
</feature>
<reference evidence="8" key="1">
    <citation type="submission" date="2022-10" db="EMBL/GenBank/DDBJ databases">
        <title>The complete genomes of actinobacterial strains from the NBC collection.</title>
        <authorList>
            <person name="Joergensen T.S."/>
            <person name="Alvarez Arevalo M."/>
            <person name="Sterndorff E.B."/>
            <person name="Faurdal D."/>
            <person name="Vuksanovic O."/>
            <person name="Mourched A.-S."/>
            <person name="Charusanti P."/>
            <person name="Shaw S."/>
            <person name="Blin K."/>
            <person name="Weber T."/>
        </authorList>
    </citation>
    <scope>NUCLEOTIDE SEQUENCE</scope>
    <source>
        <strain evidence="8">NBC_00302</strain>
    </source>
</reference>
<evidence type="ECO:0000256" key="4">
    <source>
        <dbReference type="ARBA" id="ARBA00022801"/>
    </source>
</evidence>
<dbReference type="Gene3D" id="2.40.10.10">
    <property type="entry name" value="Trypsin-like serine proteases"/>
    <property type="match status" value="2"/>
</dbReference>
<evidence type="ECO:0000313" key="8">
    <source>
        <dbReference type="EMBL" id="WUN84783.1"/>
    </source>
</evidence>
<gene>
    <name evidence="8" type="ORF">OHT53_01115</name>
</gene>
<dbReference type="Proteomes" id="UP001432071">
    <property type="component" value="Chromosome"/>
</dbReference>
<evidence type="ECO:0000256" key="2">
    <source>
        <dbReference type="ARBA" id="ARBA00022670"/>
    </source>
</evidence>
<evidence type="ECO:0000256" key="1">
    <source>
        <dbReference type="ARBA" id="ARBA00008764"/>
    </source>
</evidence>
<feature type="compositionally biased region" description="Gly residues" evidence="7">
    <location>
        <begin position="302"/>
        <end position="313"/>
    </location>
</feature>
<proteinExistence type="inferred from homology"/>
<evidence type="ECO:0000256" key="6">
    <source>
        <dbReference type="RuleBase" id="RU004296"/>
    </source>
</evidence>
<dbReference type="InterPro" id="IPR050966">
    <property type="entry name" value="Glutamyl_endopeptidase"/>
</dbReference>
<dbReference type="PRINTS" id="PR00839">
    <property type="entry name" value="V8PROTEASE"/>
</dbReference>
<sequence length="327" mass="35758">MTEPIPPAHWRPQLEASASEMPETDHEFPPRPEVVRVSEAELAPRADGTSEHDGYRPDDAPLRAMPQLLRPEVDRAPLWHRVPGIQDEMGEPSTVFPPDDRTVIYDTAYPWRTCGRVATPGGSASGVMVGRRHMVTAGHAIPWLAGGGSDWVTFTPMQYDTSTPYGSAYATRIFVWQRVDGSDGIQSNEAAFDYAVCVLSSNLGDTTGWMGSREYLPSWNGQAYWAHIGYPGDIGASMRPIYTTNGIMDSTVSETFGGRNALRIMHRNDVRRGQSGGPYFGWWPGENFPRVVAEQSAENWGIDGGPNAAGGGRSLPDLISHAISTEP</sequence>
<keyword evidence="3" id="KW-0732">Signal</keyword>
<dbReference type="InterPro" id="IPR043504">
    <property type="entry name" value="Peptidase_S1_PA_chymotrypsin"/>
</dbReference>
<organism evidence="8 9">
    <name type="scientific">Streptomyces bobili</name>
    <dbReference type="NCBI Taxonomy" id="67280"/>
    <lineage>
        <taxon>Bacteria</taxon>
        <taxon>Bacillati</taxon>
        <taxon>Actinomycetota</taxon>
        <taxon>Actinomycetes</taxon>
        <taxon>Kitasatosporales</taxon>
        <taxon>Streptomycetaceae</taxon>
        <taxon>Streptomyces</taxon>
    </lineage>
</organism>
<keyword evidence="9" id="KW-1185">Reference proteome</keyword>
<dbReference type="SUPFAM" id="SSF50494">
    <property type="entry name" value="Trypsin-like serine proteases"/>
    <property type="match status" value="1"/>
</dbReference>
<evidence type="ECO:0000256" key="3">
    <source>
        <dbReference type="ARBA" id="ARBA00022729"/>
    </source>
</evidence>
<dbReference type="RefSeq" id="WP_328733704.1">
    <property type="nucleotide sequence ID" value="NZ_CP108038.1"/>
</dbReference>
<name>A0ABZ1QS05_9ACTN</name>
<feature type="region of interest" description="Disordered" evidence="7">
    <location>
        <begin position="302"/>
        <end position="327"/>
    </location>
</feature>